<evidence type="ECO:0000313" key="3">
    <source>
        <dbReference type="Proteomes" id="UP001212841"/>
    </source>
</evidence>
<organism evidence="2 3">
    <name type="scientific">Rhizophlyctis rosea</name>
    <dbReference type="NCBI Taxonomy" id="64517"/>
    <lineage>
        <taxon>Eukaryota</taxon>
        <taxon>Fungi</taxon>
        <taxon>Fungi incertae sedis</taxon>
        <taxon>Chytridiomycota</taxon>
        <taxon>Chytridiomycota incertae sedis</taxon>
        <taxon>Chytridiomycetes</taxon>
        <taxon>Rhizophlyctidales</taxon>
        <taxon>Rhizophlyctidaceae</taxon>
        <taxon>Rhizophlyctis</taxon>
    </lineage>
</organism>
<reference evidence="2" key="1">
    <citation type="submission" date="2020-05" db="EMBL/GenBank/DDBJ databases">
        <title>Phylogenomic resolution of chytrid fungi.</title>
        <authorList>
            <person name="Stajich J.E."/>
            <person name="Amses K."/>
            <person name="Simmons R."/>
            <person name="Seto K."/>
            <person name="Myers J."/>
            <person name="Bonds A."/>
            <person name="Quandt C.A."/>
            <person name="Barry K."/>
            <person name="Liu P."/>
            <person name="Grigoriev I."/>
            <person name="Longcore J.E."/>
            <person name="James T.Y."/>
        </authorList>
    </citation>
    <scope>NUCLEOTIDE SEQUENCE</scope>
    <source>
        <strain evidence="2">JEL0318</strain>
    </source>
</reference>
<keyword evidence="3" id="KW-1185">Reference proteome</keyword>
<evidence type="ECO:0000313" key="2">
    <source>
        <dbReference type="EMBL" id="KAJ3049218.1"/>
    </source>
</evidence>
<name>A0AAD5X0V8_9FUNG</name>
<dbReference type="AlphaFoldDB" id="A0AAD5X0V8"/>
<gene>
    <name evidence="2" type="ORF">HK097_009754</name>
</gene>
<proteinExistence type="predicted"/>
<sequence>MEQLPPELSTLIANDGGEETVERRSEGPAPPRCYLSHTLIPQPILRTALGHINSTLDKTYKLFDRQIYRIDGPSTIVKNALDRHAKITLLAPGAGRSMRLAADGFGFIHLAQQKKISTVTSNKNSAQPTETKAKRKKPIADPQVQRKRLNPAKIKLIRQYQRTAKMRMKE</sequence>
<feature type="region of interest" description="Disordered" evidence="1">
    <location>
        <begin position="118"/>
        <end position="148"/>
    </location>
</feature>
<protein>
    <submittedName>
        <fullName evidence="2">Uncharacterized protein</fullName>
    </submittedName>
</protein>
<dbReference type="Proteomes" id="UP001212841">
    <property type="component" value="Unassembled WGS sequence"/>
</dbReference>
<feature type="compositionally biased region" description="Polar residues" evidence="1">
    <location>
        <begin position="118"/>
        <end position="130"/>
    </location>
</feature>
<accession>A0AAD5X0V8</accession>
<dbReference type="EMBL" id="JADGJD010000676">
    <property type="protein sequence ID" value="KAJ3049218.1"/>
    <property type="molecule type" value="Genomic_DNA"/>
</dbReference>
<feature type="region of interest" description="Disordered" evidence="1">
    <location>
        <begin position="1"/>
        <end position="30"/>
    </location>
</feature>
<evidence type="ECO:0000256" key="1">
    <source>
        <dbReference type="SAM" id="MobiDB-lite"/>
    </source>
</evidence>
<comment type="caution">
    <text evidence="2">The sequence shown here is derived from an EMBL/GenBank/DDBJ whole genome shotgun (WGS) entry which is preliminary data.</text>
</comment>